<dbReference type="EMBL" id="AP019822">
    <property type="protein sequence ID" value="BBM35659.1"/>
    <property type="molecule type" value="Genomic_DNA"/>
</dbReference>
<dbReference type="InterPro" id="IPR050135">
    <property type="entry name" value="dGTPase-like"/>
</dbReference>
<organism evidence="2 3">
    <name type="scientific">Pseudoleptotrichia goodfellowii</name>
    <dbReference type="NCBI Taxonomy" id="157692"/>
    <lineage>
        <taxon>Bacteria</taxon>
        <taxon>Fusobacteriati</taxon>
        <taxon>Fusobacteriota</taxon>
        <taxon>Fusobacteriia</taxon>
        <taxon>Fusobacteriales</taxon>
        <taxon>Leptotrichiaceae</taxon>
        <taxon>Pseudoleptotrichia</taxon>
    </lineage>
</organism>
<protein>
    <submittedName>
        <fullName evidence="2">HD domain protein</fullName>
    </submittedName>
</protein>
<proteinExistence type="predicted"/>
<evidence type="ECO:0000313" key="2">
    <source>
        <dbReference type="EMBL" id="BBM35659.1"/>
    </source>
</evidence>
<dbReference type="KEGG" id="lgo:JCM16774_0587"/>
<evidence type="ECO:0000259" key="1">
    <source>
        <dbReference type="Pfam" id="PF01966"/>
    </source>
</evidence>
<dbReference type="GO" id="GO:0008832">
    <property type="term" value="F:dGTPase activity"/>
    <property type="evidence" value="ECO:0007669"/>
    <property type="project" value="TreeGrafter"/>
</dbReference>
<dbReference type="GO" id="GO:0006203">
    <property type="term" value="P:dGTP catabolic process"/>
    <property type="evidence" value="ECO:0007669"/>
    <property type="project" value="TreeGrafter"/>
</dbReference>
<reference evidence="2 3" key="1">
    <citation type="submission" date="2019-07" db="EMBL/GenBank/DDBJ databases">
        <title>Complete Genome Sequence of Leptotrichia goodfellowii Strain JCM 16774.</title>
        <authorList>
            <person name="Watanabe S."/>
            <person name="Cui L."/>
        </authorList>
    </citation>
    <scope>NUCLEOTIDE SEQUENCE [LARGE SCALE GENOMIC DNA]</scope>
    <source>
        <strain evidence="2 3">JCM16774</strain>
    </source>
</reference>
<dbReference type="Pfam" id="PF01966">
    <property type="entry name" value="HD"/>
    <property type="match status" value="1"/>
</dbReference>
<dbReference type="PANTHER" id="PTHR11373">
    <property type="entry name" value="DEOXYNUCLEOSIDE TRIPHOSPHATE TRIPHOSPHOHYDROLASE"/>
    <property type="match status" value="1"/>
</dbReference>
<dbReference type="Gene3D" id="1.10.3210.10">
    <property type="entry name" value="Hypothetical protein af1432"/>
    <property type="match status" value="1"/>
</dbReference>
<dbReference type="AlphaFoldDB" id="A0A510J8N2"/>
<name>A0A510J8N2_9FUSO</name>
<dbReference type="InterPro" id="IPR006674">
    <property type="entry name" value="HD_domain"/>
</dbReference>
<dbReference type="Proteomes" id="UP000321606">
    <property type="component" value="Chromosome"/>
</dbReference>
<dbReference type="PANTHER" id="PTHR11373:SF41">
    <property type="entry name" value="METAL-DEPENDENT PHOSPHOHYDROLASE"/>
    <property type="match status" value="1"/>
</dbReference>
<gene>
    <name evidence="2" type="ORF">JCM16774_0587</name>
</gene>
<dbReference type="OrthoDB" id="9814017at2"/>
<sequence>MNEIIDELYGKYYVNDIIFEIMESSIFKRLKNIHQSGGGYLVNELWNVTRYEHSVGTMILSLKFGGNVEEQIKSLLHDISHSAFSHVIDYILKNNNEDYHEIIQEDFLKNKELFGIFKKHNLNLDIIMSTNYNLLDADLPDLSFDRIDYTFRDLFRQKLITKDDINFLLNHIIVHKNILCFNSIEAGKYFKELYFKETVEYFNDPLNKYINTVLANLLSKALHEKIIELKDFNFTEEIILEKIKNSHYEKELENIINKKYFESFLQSNRKIEIKQRHIDPYVFINGVIRRLSGF</sequence>
<dbReference type="SUPFAM" id="SSF109604">
    <property type="entry name" value="HD-domain/PDEase-like"/>
    <property type="match status" value="1"/>
</dbReference>
<accession>A0A510J8N2</accession>
<evidence type="ECO:0000313" key="3">
    <source>
        <dbReference type="Proteomes" id="UP000321606"/>
    </source>
</evidence>
<dbReference type="RefSeq" id="WP_051411731.1">
    <property type="nucleotide sequence ID" value="NZ_AP019822.1"/>
</dbReference>
<feature type="domain" description="HD" evidence="1">
    <location>
        <begin position="50"/>
        <end position="121"/>
    </location>
</feature>